<evidence type="ECO:0000313" key="3">
    <source>
        <dbReference type="Proteomes" id="UP001218188"/>
    </source>
</evidence>
<feature type="compositionally biased region" description="Basic and acidic residues" evidence="1">
    <location>
        <begin position="61"/>
        <end position="78"/>
    </location>
</feature>
<sequence>MRSHQASDEESVTSSDERVYFSVPKTHGYQIFEAQCTVPSIRKARREIFDGVHVPLWGGMKKGEIRDLTGKGKEKVNEPGKAGPSSVPGPAPLPDPKRQPPNRKVPLSRGLDNLQLIEARKVRLEKDTEMRDVEEQEDPAKKSAIKGDVISEPRGLGYGPTKRSDTFRTGSEGRTERNQRPGSNDEDRRAG</sequence>
<organism evidence="2 3">
    <name type="scientific">Mycena alexandri</name>
    <dbReference type="NCBI Taxonomy" id="1745969"/>
    <lineage>
        <taxon>Eukaryota</taxon>
        <taxon>Fungi</taxon>
        <taxon>Dikarya</taxon>
        <taxon>Basidiomycota</taxon>
        <taxon>Agaricomycotina</taxon>
        <taxon>Agaricomycetes</taxon>
        <taxon>Agaricomycetidae</taxon>
        <taxon>Agaricales</taxon>
        <taxon>Marasmiineae</taxon>
        <taxon>Mycenaceae</taxon>
        <taxon>Mycena</taxon>
    </lineage>
</organism>
<feature type="region of interest" description="Disordered" evidence="1">
    <location>
        <begin position="60"/>
        <end position="191"/>
    </location>
</feature>
<dbReference type="AlphaFoldDB" id="A0AAD6SML7"/>
<feature type="compositionally biased region" description="Basic and acidic residues" evidence="1">
    <location>
        <begin position="162"/>
        <end position="191"/>
    </location>
</feature>
<feature type="compositionally biased region" description="Basic and acidic residues" evidence="1">
    <location>
        <begin position="118"/>
        <end position="141"/>
    </location>
</feature>
<accession>A0AAD6SML7</accession>
<gene>
    <name evidence="2" type="ORF">C8F04DRAFT_1186738</name>
</gene>
<protein>
    <submittedName>
        <fullName evidence="2">Uncharacterized protein</fullName>
    </submittedName>
</protein>
<dbReference type="EMBL" id="JARJCM010000090">
    <property type="protein sequence ID" value="KAJ7030523.1"/>
    <property type="molecule type" value="Genomic_DNA"/>
</dbReference>
<reference evidence="2" key="1">
    <citation type="submission" date="2023-03" db="EMBL/GenBank/DDBJ databases">
        <title>Massive genome expansion in bonnet fungi (Mycena s.s.) driven by repeated elements and novel gene families across ecological guilds.</title>
        <authorList>
            <consortium name="Lawrence Berkeley National Laboratory"/>
            <person name="Harder C.B."/>
            <person name="Miyauchi S."/>
            <person name="Viragh M."/>
            <person name="Kuo A."/>
            <person name="Thoen E."/>
            <person name="Andreopoulos B."/>
            <person name="Lu D."/>
            <person name="Skrede I."/>
            <person name="Drula E."/>
            <person name="Henrissat B."/>
            <person name="Morin E."/>
            <person name="Kohler A."/>
            <person name="Barry K."/>
            <person name="LaButti K."/>
            <person name="Morin E."/>
            <person name="Salamov A."/>
            <person name="Lipzen A."/>
            <person name="Mereny Z."/>
            <person name="Hegedus B."/>
            <person name="Baldrian P."/>
            <person name="Stursova M."/>
            <person name="Weitz H."/>
            <person name="Taylor A."/>
            <person name="Grigoriev I.V."/>
            <person name="Nagy L.G."/>
            <person name="Martin F."/>
            <person name="Kauserud H."/>
        </authorList>
    </citation>
    <scope>NUCLEOTIDE SEQUENCE</scope>
    <source>
        <strain evidence="2">CBHHK200</strain>
    </source>
</reference>
<comment type="caution">
    <text evidence="2">The sequence shown here is derived from an EMBL/GenBank/DDBJ whole genome shotgun (WGS) entry which is preliminary data.</text>
</comment>
<keyword evidence="3" id="KW-1185">Reference proteome</keyword>
<evidence type="ECO:0000313" key="2">
    <source>
        <dbReference type="EMBL" id="KAJ7030523.1"/>
    </source>
</evidence>
<evidence type="ECO:0000256" key="1">
    <source>
        <dbReference type="SAM" id="MobiDB-lite"/>
    </source>
</evidence>
<name>A0AAD6SML7_9AGAR</name>
<proteinExistence type="predicted"/>
<dbReference type="Proteomes" id="UP001218188">
    <property type="component" value="Unassembled WGS sequence"/>
</dbReference>